<name>A0A4P1RI20_LUPAN</name>
<dbReference type="PANTHER" id="PTHR33348">
    <property type="entry name" value="PRECURSOR OF CEP5"/>
    <property type="match status" value="1"/>
</dbReference>
<dbReference type="GO" id="GO:1902025">
    <property type="term" value="P:nitrate import"/>
    <property type="evidence" value="ECO:0007669"/>
    <property type="project" value="TreeGrafter"/>
</dbReference>
<accession>A0A4P1RI20</accession>
<dbReference type="GO" id="GO:0005179">
    <property type="term" value="F:hormone activity"/>
    <property type="evidence" value="ECO:0007669"/>
    <property type="project" value="UniProtKB-KW"/>
</dbReference>
<sequence length="95" mass="10744">MANTAINLKLACFLLLFLILQQQDLYVQGRHLRSHRLCRKCSKTHGKLIGGDVHGSNANDHVMHQESNRREEYEVDDFRPTTPGHSPGVGHSINN</sequence>
<keyword evidence="7" id="KW-0379">Hydroxylation</keyword>
<dbReference type="InterPro" id="IPR033250">
    <property type="entry name" value="CEP"/>
</dbReference>
<feature type="signal peptide" evidence="9">
    <location>
        <begin position="1"/>
        <end position="29"/>
    </location>
</feature>
<dbReference type="PANTHER" id="PTHR33348:SF7">
    <property type="entry name" value="PRECURSOR OF CEP11-RELATED"/>
    <property type="match status" value="1"/>
</dbReference>
<evidence type="ECO:0000256" key="7">
    <source>
        <dbReference type="ARBA" id="ARBA00023278"/>
    </source>
</evidence>
<dbReference type="GO" id="GO:0048364">
    <property type="term" value="P:root development"/>
    <property type="evidence" value="ECO:0007669"/>
    <property type="project" value="InterPro"/>
</dbReference>
<evidence type="ECO:0000256" key="3">
    <source>
        <dbReference type="ARBA" id="ARBA00022523"/>
    </source>
</evidence>
<dbReference type="GO" id="GO:0006995">
    <property type="term" value="P:cellular response to nitrogen starvation"/>
    <property type="evidence" value="ECO:0007669"/>
    <property type="project" value="UniProtKB-ARBA"/>
</dbReference>
<dbReference type="GO" id="GO:1901371">
    <property type="term" value="P:regulation of leaf morphogenesis"/>
    <property type="evidence" value="ECO:0007669"/>
    <property type="project" value="TreeGrafter"/>
</dbReference>
<dbReference type="AlphaFoldDB" id="A0A4P1RI20"/>
<comment type="similarity">
    <text evidence="2">Belongs to the C-terminally encoded plant signaling peptide (CEP) family.</text>
</comment>
<keyword evidence="6 9" id="KW-0732">Signal</keyword>
<feature type="chain" id="PRO_5020027260" description="Encoded peptide" evidence="9">
    <location>
        <begin position="30"/>
        <end position="95"/>
    </location>
</feature>
<evidence type="ECO:0000256" key="2">
    <source>
        <dbReference type="ARBA" id="ARBA00008963"/>
    </source>
</evidence>
<evidence type="ECO:0000256" key="1">
    <source>
        <dbReference type="ARBA" id="ARBA00004271"/>
    </source>
</evidence>
<evidence type="ECO:0000256" key="6">
    <source>
        <dbReference type="ARBA" id="ARBA00022729"/>
    </source>
</evidence>
<dbReference type="Gramene" id="OIW10960">
    <property type="protein sequence ID" value="OIW10960"/>
    <property type="gene ID" value="TanjilG_22767"/>
</dbReference>
<keyword evidence="4" id="KW-0964">Secreted</keyword>
<dbReference type="GO" id="GO:0048046">
    <property type="term" value="C:apoplast"/>
    <property type="evidence" value="ECO:0007669"/>
    <property type="project" value="UniProtKB-SubCell"/>
</dbReference>
<evidence type="ECO:0000256" key="5">
    <source>
        <dbReference type="ARBA" id="ARBA00022702"/>
    </source>
</evidence>
<evidence type="ECO:0008006" key="12">
    <source>
        <dbReference type="Google" id="ProtNLM"/>
    </source>
</evidence>
<keyword evidence="11" id="KW-1185">Reference proteome</keyword>
<feature type="region of interest" description="Disordered" evidence="8">
    <location>
        <begin position="52"/>
        <end position="95"/>
    </location>
</feature>
<dbReference type="Proteomes" id="UP000188354">
    <property type="component" value="Chromosome LG06"/>
</dbReference>
<feature type="compositionally biased region" description="Basic and acidic residues" evidence="8">
    <location>
        <begin position="61"/>
        <end position="79"/>
    </location>
</feature>
<dbReference type="GO" id="GO:2000280">
    <property type="term" value="P:regulation of root development"/>
    <property type="evidence" value="ECO:0007669"/>
    <property type="project" value="TreeGrafter"/>
</dbReference>
<evidence type="ECO:0000313" key="11">
    <source>
        <dbReference type="Proteomes" id="UP000188354"/>
    </source>
</evidence>
<evidence type="ECO:0000256" key="9">
    <source>
        <dbReference type="SAM" id="SignalP"/>
    </source>
</evidence>
<organism evidence="10 11">
    <name type="scientific">Lupinus angustifolius</name>
    <name type="common">Narrow-leaved blue lupine</name>
    <dbReference type="NCBI Taxonomy" id="3871"/>
    <lineage>
        <taxon>Eukaryota</taxon>
        <taxon>Viridiplantae</taxon>
        <taxon>Streptophyta</taxon>
        <taxon>Embryophyta</taxon>
        <taxon>Tracheophyta</taxon>
        <taxon>Spermatophyta</taxon>
        <taxon>Magnoliopsida</taxon>
        <taxon>eudicotyledons</taxon>
        <taxon>Gunneridae</taxon>
        <taxon>Pentapetalae</taxon>
        <taxon>rosids</taxon>
        <taxon>fabids</taxon>
        <taxon>Fabales</taxon>
        <taxon>Fabaceae</taxon>
        <taxon>Papilionoideae</taxon>
        <taxon>50 kb inversion clade</taxon>
        <taxon>genistoids sensu lato</taxon>
        <taxon>core genistoids</taxon>
        <taxon>Genisteae</taxon>
        <taxon>Lupinus</taxon>
    </lineage>
</organism>
<proteinExistence type="inferred from homology"/>
<keyword evidence="3" id="KW-0052">Apoplast</keyword>
<gene>
    <name evidence="10" type="ORF">TanjilG_22767</name>
</gene>
<evidence type="ECO:0000313" key="10">
    <source>
        <dbReference type="EMBL" id="OIW10960.1"/>
    </source>
</evidence>
<reference evidence="10 11" key="1">
    <citation type="journal article" date="2017" name="Plant Biotechnol. J.">
        <title>A comprehensive draft genome sequence for lupin (Lupinus angustifolius), an emerging health food: insights into plant-microbe interactions and legume evolution.</title>
        <authorList>
            <person name="Hane J.K."/>
            <person name="Ming Y."/>
            <person name="Kamphuis L.G."/>
            <person name="Nelson M.N."/>
            <person name="Garg G."/>
            <person name="Atkins C.A."/>
            <person name="Bayer P.E."/>
            <person name="Bravo A."/>
            <person name="Bringans S."/>
            <person name="Cannon S."/>
            <person name="Edwards D."/>
            <person name="Foley R."/>
            <person name="Gao L.L."/>
            <person name="Harrison M.J."/>
            <person name="Huang W."/>
            <person name="Hurgobin B."/>
            <person name="Li S."/>
            <person name="Liu C.W."/>
            <person name="McGrath A."/>
            <person name="Morahan G."/>
            <person name="Murray J."/>
            <person name="Weller J."/>
            <person name="Jian J."/>
            <person name="Singh K.B."/>
        </authorList>
    </citation>
    <scope>NUCLEOTIDE SEQUENCE [LARGE SCALE GENOMIC DNA]</scope>
    <source>
        <strain evidence="11">cv. Tanjil</strain>
        <tissue evidence="10">Whole plant</tissue>
    </source>
</reference>
<comment type="subcellular location">
    <subcellularLocation>
        <location evidence="1">Secreted</location>
        <location evidence="1">Extracellular space</location>
        <location evidence="1">Apoplast</location>
    </subcellularLocation>
</comment>
<keyword evidence="5" id="KW-0372">Hormone</keyword>
<dbReference type="EMBL" id="CM007366">
    <property type="protein sequence ID" value="OIW10960.1"/>
    <property type="molecule type" value="Genomic_DNA"/>
</dbReference>
<protein>
    <recommendedName>
        <fullName evidence="12">Encoded peptide</fullName>
    </recommendedName>
</protein>
<evidence type="ECO:0000256" key="4">
    <source>
        <dbReference type="ARBA" id="ARBA00022525"/>
    </source>
</evidence>
<evidence type="ECO:0000256" key="8">
    <source>
        <dbReference type="SAM" id="MobiDB-lite"/>
    </source>
</evidence>